<evidence type="ECO:0000313" key="2">
    <source>
        <dbReference type="EMBL" id="AFZ50816.1"/>
    </source>
</evidence>
<gene>
    <name evidence="2" type="ORF">Dacsa_2195</name>
</gene>
<dbReference type="CDD" id="cd11615">
    <property type="entry name" value="SAF_NeuB_like"/>
    <property type="match status" value="1"/>
</dbReference>
<dbReference type="PROSITE" id="PS50844">
    <property type="entry name" value="AFP_LIKE"/>
    <property type="match status" value="1"/>
</dbReference>
<dbReference type="Pfam" id="PF03102">
    <property type="entry name" value="NeuB"/>
    <property type="match status" value="1"/>
</dbReference>
<dbReference type="AlphaFoldDB" id="K9YV67"/>
<evidence type="ECO:0000259" key="1">
    <source>
        <dbReference type="PROSITE" id="PS50844"/>
    </source>
</evidence>
<dbReference type="InterPro" id="IPR036732">
    <property type="entry name" value="AFP_Neu5c_C_sf"/>
</dbReference>
<dbReference type="Gene3D" id="3.90.1210.10">
    <property type="entry name" value="Antifreeze-like/N-acetylneuraminic acid synthase C-terminal domain"/>
    <property type="match status" value="1"/>
</dbReference>
<protein>
    <submittedName>
        <fullName evidence="2">Sialic acid synthase</fullName>
    </submittedName>
</protein>
<dbReference type="Pfam" id="PF08666">
    <property type="entry name" value="SAF"/>
    <property type="match status" value="1"/>
</dbReference>
<dbReference type="Proteomes" id="UP000010482">
    <property type="component" value="Chromosome"/>
</dbReference>
<dbReference type="PANTHER" id="PTHR42966">
    <property type="entry name" value="N-ACETYLNEURAMINATE SYNTHASE"/>
    <property type="match status" value="1"/>
</dbReference>
<dbReference type="InterPro" id="IPR013785">
    <property type="entry name" value="Aldolase_TIM"/>
</dbReference>
<name>K9YV67_DACS8</name>
<dbReference type="PATRIC" id="fig|13035.3.peg.2491"/>
<feature type="domain" description="AFP-like" evidence="1">
    <location>
        <begin position="298"/>
        <end position="354"/>
    </location>
</feature>
<dbReference type="InterPro" id="IPR013974">
    <property type="entry name" value="SAF"/>
</dbReference>
<keyword evidence="3" id="KW-1185">Reference proteome</keyword>
<dbReference type="GO" id="GO:0047444">
    <property type="term" value="F:N-acylneuraminate-9-phosphate synthase activity"/>
    <property type="evidence" value="ECO:0007669"/>
    <property type="project" value="TreeGrafter"/>
</dbReference>
<proteinExistence type="predicted"/>
<dbReference type="KEGG" id="dsl:Dacsa_2195"/>
<dbReference type="SUPFAM" id="SSF51269">
    <property type="entry name" value="AFP III-like domain"/>
    <property type="match status" value="1"/>
</dbReference>
<dbReference type="SUPFAM" id="SSF51569">
    <property type="entry name" value="Aldolase"/>
    <property type="match status" value="1"/>
</dbReference>
<dbReference type="STRING" id="13035.Dacsa_2195"/>
<dbReference type="HOGENOM" id="CLU_040465_0_0_3"/>
<dbReference type="EMBL" id="CP003944">
    <property type="protein sequence ID" value="AFZ50816.1"/>
    <property type="molecule type" value="Genomic_DNA"/>
</dbReference>
<dbReference type="InterPro" id="IPR057736">
    <property type="entry name" value="SAF_PseI/NeuA/NeuB"/>
</dbReference>
<sequence length="354" mass="39848">MNFKIGNREIGDSYPCFITFEAGATHSGVEYAKKLVQLAAQAGADAVKFQIYDVDRLVSDKKQLFSYKVLVDRESGNTEEVQEPLYDILLRRSLTQNEWKEVKATADQEGLAFFATVGFPEDIELLQELKCDSIKIASADVNHHPLIRQAAKTGMCIQLDTGNSTIGEIEEAVDLVLQEGNDNLIIHQCPSGYPARLESINLNIIPTLKQMFQVPIAYSDHTPGWEMDVAAVALGANLVEKTITLDRTTRSVEHIFSLEPSDMKQFVQTIRDLETAFGSTRRLMSESERNKRLATRRSCYYVHALQKGDLITEEAIDYRRPGYGLSPKEVTKLIGNRVRQECPEGKQVEWTDLE</sequence>
<dbReference type="GO" id="GO:0016051">
    <property type="term" value="P:carbohydrate biosynthetic process"/>
    <property type="evidence" value="ECO:0007669"/>
    <property type="project" value="InterPro"/>
</dbReference>
<dbReference type="InterPro" id="IPR051690">
    <property type="entry name" value="PseI-like"/>
</dbReference>
<reference evidence="2" key="1">
    <citation type="submission" date="2012-04" db="EMBL/GenBank/DDBJ databases">
        <title>Finished genome of Dactylococcopsis salina PCC 8305.</title>
        <authorList>
            <consortium name="US DOE Joint Genome Institute"/>
            <person name="Gugger M."/>
            <person name="Coursin T."/>
            <person name="Rippka R."/>
            <person name="Tandeau De Marsac N."/>
            <person name="Huntemann M."/>
            <person name="Wei C.-L."/>
            <person name="Han J."/>
            <person name="Detter J.C."/>
            <person name="Han C."/>
            <person name="Tapia R."/>
            <person name="Daligault H."/>
            <person name="Chen A."/>
            <person name="Krypides N."/>
            <person name="Mavromatis K."/>
            <person name="Markowitz V."/>
            <person name="Szeto E."/>
            <person name="Ivanova N."/>
            <person name="Ovchinnikova G."/>
            <person name="Pagani I."/>
            <person name="Pati A."/>
            <person name="Goodwin L."/>
            <person name="Peters L."/>
            <person name="Pitluck S."/>
            <person name="Woyke T."/>
            <person name="Kerfeld C."/>
        </authorList>
    </citation>
    <scope>NUCLEOTIDE SEQUENCE [LARGE SCALE GENOMIC DNA]</scope>
    <source>
        <strain evidence="2">PCC 8305</strain>
    </source>
</reference>
<dbReference type="eggNOG" id="COG2089">
    <property type="taxonomic scope" value="Bacteria"/>
</dbReference>
<dbReference type="PANTHER" id="PTHR42966:SF1">
    <property type="entry name" value="SIALIC ACID SYNTHASE"/>
    <property type="match status" value="1"/>
</dbReference>
<organism evidence="2 3">
    <name type="scientific">Dactylococcopsis salina (strain PCC 8305)</name>
    <name type="common">Myxobactron salinum</name>
    <dbReference type="NCBI Taxonomy" id="13035"/>
    <lineage>
        <taxon>Bacteria</taxon>
        <taxon>Bacillati</taxon>
        <taxon>Cyanobacteriota</taxon>
        <taxon>Cyanophyceae</taxon>
        <taxon>Nodosilineales</taxon>
        <taxon>Cymatolegaceae</taxon>
        <taxon>Dactylococcopsis</taxon>
    </lineage>
</organism>
<dbReference type="InterPro" id="IPR006190">
    <property type="entry name" value="SAF_AFP_Neu5Ac"/>
</dbReference>
<dbReference type="RefSeq" id="WP_015229809.1">
    <property type="nucleotide sequence ID" value="NC_019780.1"/>
</dbReference>
<evidence type="ECO:0000313" key="3">
    <source>
        <dbReference type="Proteomes" id="UP000010482"/>
    </source>
</evidence>
<dbReference type="InterPro" id="IPR013132">
    <property type="entry name" value="PseI/NeuA/B-like_N"/>
</dbReference>
<accession>K9YV67</accession>
<dbReference type="Gene3D" id="3.20.20.70">
    <property type="entry name" value="Aldolase class I"/>
    <property type="match status" value="1"/>
</dbReference>
<dbReference type="OrthoDB" id="9814210at2"/>